<dbReference type="Proteomes" id="UP000182658">
    <property type="component" value="Unassembled WGS sequence"/>
</dbReference>
<accession>A0A1J7IYE5</accession>
<keyword evidence="2" id="KW-1185">Reference proteome</keyword>
<sequence>MQDVDFSETFGTLRLRWVKANPKSTAGVSCLQTCVLHWDLVNAQQIAAILDKSSTNSNDRRFMFWSITLTFLLSISPQCPEGKQKLYSLLALKQLERAAETTAKV</sequence>
<proteinExistence type="predicted"/>
<gene>
    <name evidence="1" type="ORF">CONLIGDRAFT_217055</name>
</gene>
<dbReference type="STRING" id="1408157.A0A1J7IYE5"/>
<dbReference type="InParanoid" id="A0A1J7IYE5"/>
<reference evidence="1 2" key="1">
    <citation type="submission" date="2016-10" db="EMBL/GenBank/DDBJ databases">
        <title>Draft genome sequence of Coniochaeta ligniaria NRRL30616, a lignocellulolytic fungus for bioabatement of inhibitors in plant biomass hydrolysates.</title>
        <authorList>
            <consortium name="DOE Joint Genome Institute"/>
            <person name="Jimenez D.J."/>
            <person name="Hector R.E."/>
            <person name="Riley R."/>
            <person name="Sun H."/>
            <person name="Grigoriev I.V."/>
            <person name="Van Elsas J.D."/>
            <person name="Nichols N.N."/>
        </authorList>
    </citation>
    <scope>NUCLEOTIDE SEQUENCE [LARGE SCALE GENOMIC DNA]</scope>
    <source>
        <strain evidence="1 2">NRRL 30616</strain>
    </source>
</reference>
<dbReference type="OrthoDB" id="1874341at2759"/>
<dbReference type="EMBL" id="KV875112">
    <property type="protein sequence ID" value="OIW22608.1"/>
    <property type="molecule type" value="Genomic_DNA"/>
</dbReference>
<evidence type="ECO:0000313" key="1">
    <source>
        <dbReference type="EMBL" id="OIW22608.1"/>
    </source>
</evidence>
<evidence type="ECO:0000313" key="2">
    <source>
        <dbReference type="Proteomes" id="UP000182658"/>
    </source>
</evidence>
<name>A0A1J7IYE5_9PEZI</name>
<protein>
    <submittedName>
        <fullName evidence="1">Uncharacterized protein</fullName>
    </submittedName>
</protein>
<dbReference type="AlphaFoldDB" id="A0A1J7IYE5"/>
<organism evidence="1 2">
    <name type="scientific">Coniochaeta ligniaria NRRL 30616</name>
    <dbReference type="NCBI Taxonomy" id="1408157"/>
    <lineage>
        <taxon>Eukaryota</taxon>
        <taxon>Fungi</taxon>
        <taxon>Dikarya</taxon>
        <taxon>Ascomycota</taxon>
        <taxon>Pezizomycotina</taxon>
        <taxon>Sordariomycetes</taxon>
        <taxon>Sordariomycetidae</taxon>
        <taxon>Coniochaetales</taxon>
        <taxon>Coniochaetaceae</taxon>
        <taxon>Coniochaeta</taxon>
    </lineage>
</organism>